<reference evidence="1" key="1">
    <citation type="submission" date="2022-02" db="EMBL/GenBank/DDBJ databases">
        <title>Plant Genome Project.</title>
        <authorList>
            <person name="Zhang R.-G."/>
        </authorList>
    </citation>
    <scope>NUCLEOTIDE SEQUENCE</scope>
    <source>
        <strain evidence="1">AT1</strain>
    </source>
</reference>
<evidence type="ECO:0000313" key="1">
    <source>
        <dbReference type="EMBL" id="KAI8557321.1"/>
    </source>
</evidence>
<gene>
    <name evidence="1" type="ORF">RHMOL_Rhmol04G0001600</name>
</gene>
<keyword evidence="2" id="KW-1185">Reference proteome</keyword>
<protein>
    <submittedName>
        <fullName evidence="1">Uncharacterized protein</fullName>
    </submittedName>
</protein>
<comment type="caution">
    <text evidence="1">The sequence shown here is derived from an EMBL/GenBank/DDBJ whole genome shotgun (WGS) entry which is preliminary data.</text>
</comment>
<dbReference type="EMBL" id="CM046391">
    <property type="protein sequence ID" value="KAI8557321.1"/>
    <property type="molecule type" value="Genomic_DNA"/>
</dbReference>
<name>A0ACC0NVL2_RHOML</name>
<proteinExistence type="predicted"/>
<dbReference type="Proteomes" id="UP001062846">
    <property type="component" value="Chromosome 4"/>
</dbReference>
<evidence type="ECO:0000313" key="2">
    <source>
        <dbReference type="Proteomes" id="UP001062846"/>
    </source>
</evidence>
<accession>A0ACC0NVL2</accession>
<organism evidence="1 2">
    <name type="scientific">Rhododendron molle</name>
    <name type="common">Chinese azalea</name>
    <name type="synonym">Azalea mollis</name>
    <dbReference type="NCBI Taxonomy" id="49168"/>
    <lineage>
        <taxon>Eukaryota</taxon>
        <taxon>Viridiplantae</taxon>
        <taxon>Streptophyta</taxon>
        <taxon>Embryophyta</taxon>
        <taxon>Tracheophyta</taxon>
        <taxon>Spermatophyta</taxon>
        <taxon>Magnoliopsida</taxon>
        <taxon>eudicotyledons</taxon>
        <taxon>Gunneridae</taxon>
        <taxon>Pentapetalae</taxon>
        <taxon>asterids</taxon>
        <taxon>Ericales</taxon>
        <taxon>Ericaceae</taxon>
        <taxon>Ericoideae</taxon>
        <taxon>Rhodoreae</taxon>
        <taxon>Rhododendron</taxon>
    </lineage>
</organism>
<sequence>MPITVAKSIEKIQRKFFWGDTLEKKKLYLVKWSCLMKNMKLGGLGIKKLLDHNLSLLAKWWWRFYKEKGSLCHKVISMKYGLDNSEWLPQLPMPTRASNVWKDICSVDDISLGFGRYLHEGFKIEVRSGNLTKLCDT</sequence>